<evidence type="ECO:0000313" key="3">
    <source>
        <dbReference type="Proteomes" id="UP000050331"/>
    </source>
</evidence>
<evidence type="ECO:0000256" key="1">
    <source>
        <dbReference type="SAM" id="Phobius"/>
    </source>
</evidence>
<proteinExistence type="predicted"/>
<feature type="transmembrane region" description="Helical" evidence="1">
    <location>
        <begin position="90"/>
        <end position="111"/>
    </location>
</feature>
<feature type="transmembrane region" description="Helical" evidence="1">
    <location>
        <begin position="41"/>
        <end position="59"/>
    </location>
</feature>
<evidence type="ECO:0000313" key="2">
    <source>
        <dbReference type="EMBL" id="ALX48667.1"/>
    </source>
</evidence>
<dbReference type="OrthoDB" id="2990059at2"/>
<protein>
    <submittedName>
        <fullName evidence="2">Uncharacterized protein</fullName>
    </submittedName>
</protein>
<accession>A0A0U3NPM2</accession>
<organism evidence="2 3">
    <name type="scientific">Lentibacillus amyloliquefaciens</name>
    <dbReference type="NCBI Taxonomy" id="1472767"/>
    <lineage>
        <taxon>Bacteria</taxon>
        <taxon>Bacillati</taxon>
        <taxon>Bacillota</taxon>
        <taxon>Bacilli</taxon>
        <taxon>Bacillales</taxon>
        <taxon>Bacillaceae</taxon>
        <taxon>Lentibacillus</taxon>
    </lineage>
</organism>
<keyword evidence="1" id="KW-0812">Transmembrane</keyword>
<dbReference type="Proteomes" id="UP000050331">
    <property type="component" value="Chromosome"/>
</dbReference>
<gene>
    <name evidence="2" type="ORF">AOX59_08615</name>
</gene>
<keyword evidence="1" id="KW-0472">Membrane</keyword>
<dbReference type="KEGG" id="lao:AOX59_08615"/>
<dbReference type="RefSeq" id="WP_068444675.1">
    <property type="nucleotide sequence ID" value="NZ_CP013862.1"/>
</dbReference>
<reference evidence="2 3" key="1">
    <citation type="submission" date="2016-01" db="EMBL/GenBank/DDBJ databases">
        <title>Complete genome sequence of strain Lentibacillus amyloliquefaciens LAM0015T isolated from saline sediment.</title>
        <authorList>
            <person name="Wang J.-L."/>
            <person name="He M.-X."/>
        </authorList>
    </citation>
    <scope>NUCLEOTIDE SEQUENCE [LARGE SCALE GENOMIC DNA]</scope>
    <source>
        <strain evidence="2 3">LAM0015</strain>
    </source>
</reference>
<dbReference type="AlphaFoldDB" id="A0A0U3NPM2"/>
<feature type="transmembrane region" description="Helical" evidence="1">
    <location>
        <begin position="123"/>
        <end position="145"/>
    </location>
</feature>
<feature type="transmembrane region" description="Helical" evidence="1">
    <location>
        <begin position="166"/>
        <end position="188"/>
    </location>
</feature>
<keyword evidence="1" id="KW-1133">Transmembrane helix</keyword>
<feature type="transmembrane region" description="Helical" evidence="1">
    <location>
        <begin position="14"/>
        <end position="35"/>
    </location>
</feature>
<sequence length="191" mass="21582">MGQKTLKVMRRKQAAITNALIIALFMIYITIMSMFEITESQMFFILGLIILANTLMRWIKRKSTKSIFPVFEQVASYEKQKMGSEWRKQYNSGLIMNFLLSGIFLLQSNWLSGSTDTVVRTDAGFMLVTILFLVVLVNTSLYLHVRKVDDSQSASDFRGYTLKSNLIGIVAGLAAALTLSIGLIFYVMTFS</sequence>
<dbReference type="EMBL" id="CP013862">
    <property type="protein sequence ID" value="ALX48667.1"/>
    <property type="molecule type" value="Genomic_DNA"/>
</dbReference>
<keyword evidence="3" id="KW-1185">Reference proteome</keyword>
<name>A0A0U3NPM2_9BACI</name>